<organism evidence="3 4">
    <name type="scientific">Dietzia maris</name>
    <dbReference type="NCBI Taxonomy" id="37915"/>
    <lineage>
        <taxon>Bacteria</taxon>
        <taxon>Bacillati</taxon>
        <taxon>Actinomycetota</taxon>
        <taxon>Actinomycetes</taxon>
        <taxon>Mycobacteriales</taxon>
        <taxon>Dietziaceae</taxon>
        <taxon>Dietzia</taxon>
    </lineage>
</organism>
<evidence type="ECO:0000256" key="2">
    <source>
        <dbReference type="SAM" id="SignalP"/>
    </source>
</evidence>
<proteinExistence type="predicted"/>
<dbReference type="AlphaFoldDB" id="A0AAE4QWR5"/>
<name>A0AAE4QWR5_9ACTN</name>
<comment type="caution">
    <text evidence="3">The sequence shown here is derived from an EMBL/GenBank/DDBJ whole genome shotgun (WGS) entry which is preliminary data.</text>
</comment>
<dbReference type="RefSeq" id="WP_317469211.1">
    <property type="nucleotide sequence ID" value="NZ_JAWLKJ010000001.1"/>
</dbReference>
<evidence type="ECO:0000313" key="3">
    <source>
        <dbReference type="EMBL" id="MDV6298817.1"/>
    </source>
</evidence>
<feature type="compositionally biased region" description="Acidic residues" evidence="1">
    <location>
        <begin position="258"/>
        <end position="269"/>
    </location>
</feature>
<feature type="compositionally biased region" description="Low complexity" evidence="1">
    <location>
        <begin position="270"/>
        <end position="279"/>
    </location>
</feature>
<reference evidence="3" key="1">
    <citation type="submission" date="2023-10" db="EMBL/GenBank/DDBJ databases">
        <title>Development of a sustainable strategy for remediation of hydrocarbon-contaminated territories based on the waste exchange concept.</title>
        <authorList>
            <person name="Krivoruchko A."/>
        </authorList>
    </citation>
    <scope>NUCLEOTIDE SEQUENCE</scope>
    <source>
        <strain evidence="3">IEGM 1175</strain>
    </source>
</reference>
<accession>A0AAE4QWR5</accession>
<dbReference type="EMBL" id="JAWLKJ010000001">
    <property type="protein sequence ID" value="MDV6298817.1"/>
    <property type="molecule type" value="Genomic_DNA"/>
</dbReference>
<feature type="signal peptide" evidence="2">
    <location>
        <begin position="1"/>
        <end position="23"/>
    </location>
</feature>
<feature type="region of interest" description="Disordered" evidence="1">
    <location>
        <begin position="64"/>
        <end position="84"/>
    </location>
</feature>
<evidence type="ECO:0000256" key="1">
    <source>
        <dbReference type="SAM" id="MobiDB-lite"/>
    </source>
</evidence>
<evidence type="ECO:0000313" key="4">
    <source>
        <dbReference type="Proteomes" id="UP001185873"/>
    </source>
</evidence>
<protein>
    <submittedName>
        <fullName evidence="3">Uncharacterized protein</fullName>
    </submittedName>
</protein>
<sequence>MFARNRILAGASAVALAAGASLAGAGISSAQDDEEATGSLGSSAIDLGEIAGDLETAGEALSGPVTVAPNEEGGPTVTYTNESDADQRCLGATAPYSTIEDNDLETDYPEGDLAAGIALITAIEAGGGLTHLLADDEGAPAVELDDPVVENNVVQNVLPFVFGQPGRSVLVEAGADVSWTALSPETPAVGIVLCVPVNEDGTLGGLETNFGIDPQVVADQINGRIPGGSVEPVSAGSISGGSVATGANLLGSLAAASSEDEPADGEEADAGSAAASSGASEGGSGGDDAGELPPLEPVE</sequence>
<feature type="region of interest" description="Disordered" evidence="1">
    <location>
        <begin position="254"/>
        <end position="299"/>
    </location>
</feature>
<dbReference type="Proteomes" id="UP001185873">
    <property type="component" value="Unassembled WGS sequence"/>
</dbReference>
<gene>
    <name evidence="3" type="ORF">R3P82_06780</name>
</gene>
<keyword evidence="2" id="KW-0732">Signal</keyword>
<feature type="chain" id="PRO_5042294903" evidence="2">
    <location>
        <begin position="24"/>
        <end position="299"/>
    </location>
</feature>